<feature type="transmembrane region" description="Helical" evidence="17">
    <location>
        <begin position="618"/>
        <end position="641"/>
    </location>
</feature>
<dbReference type="InterPro" id="IPR030389">
    <property type="entry name" value="G_FEOB_dom"/>
</dbReference>
<dbReference type="InterPro" id="IPR005225">
    <property type="entry name" value="Small_GTP-bd"/>
</dbReference>
<feature type="transmembrane region" description="Helical" evidence="17">
    <location>
        <begin position="290"/>
        <end position="307"/>
    </location>
</feature>
<evidence type="ECO:0000256" key="12">
    <source>
        <dbReference type="ARBA" id="ARBA00023134"/>
    </source>
</evidence>
<dbReference type="Proteomes" id="UP000198619">
    <property type="component" value="Unassembled WGS sequence"/>
</dbReference>
<keyword evidence="8 15" id="KW-0547">Nucleotide-binding</keyword>
<dbReference type="PROSITE" id="PS51711">
    <property type="entry name" value="G_FEOB"/>
    <property type="match status" value="1"/>
</dbReference>
<keyword evidence="11" id="KW-0406">Ion transport</keyword>
<feature type="binding site" evidence="15">
    <location>
        <begin position="117"/>
        <end position="120"/>
    </location>
    <ligand>
        <name>GTP</name>
        <dbReference type="ChEBI" id="CHEBI:37565"/>
        <label>1</label>
    </ligand>
</feature>
<comment type="subcellular location">
    <subcellularLocation>
        <location evidence="2">Cell inner membrane</location>
        <topology evidence="2">Multi-pass membrane protein</topology>
    </subcellularLocation>
    <subcellularLocation>
        <location evidence="17">Cell membrane</location>
        <topology evidence="17">Multi-pass membrane protein</topology>
    </subcellularLocation>
</comment>
<dbReference type="PANTHER" id="PTHR43185">
    <property type="entry name" value="FERROUS IRON TRANSPORT PROTEIN B"/>
    <property type="match status" value="1"/>
</dbReference>
<evidence type="ECO:0000256" key="16">
    <source>
        <dbReference type="PIRSR" id="PIRSR603373-2"/>
    </source>
</evidence>
<keyword evidence="10 17" id="KW-0408">Iron</keyword>
<evidence type="ECO:0000256" key="1">
    <source>
        <dbReference type="ARBA" id="ARBA00003926"/>
    </source>
</evidence>
<dbReference type="EMBL" id="FOKI01000022">
    <property type="protein sequence ID" value="SFB25677.1"/>
    <property type="molecule type" value="Genomic_DNA"/>
</dbReference>
<dbReference type="Pfam" id="PF07670">
    <property type="entry name" value="Gate"/>
    <property type="match status" value="2"/>
</dbReference>
<evidence type="ECO:0000256" key="14">
    <source>
        <dbReference type="NCBIfam" id="TIGR00437"/>
    </source>
</evidence>
<feature type="transmembrane region" description="Helical" evidence="17">
    <location>
        <begin position="460"/>
        <end position="484"/>
    </location>
</feature>
<evidence type="ECO:0000256" key="4">
    <source>
        <dbReference type="ARBA" id="ARBA00022475"/>
    </source>
</evidence>
<evidence type="ECO:0000256" key="2">
    <source>
        <dbReference type="ARBA" id="ARBA00004429"/>
    </source>
</evidence>
<keyword evidence="16" id="KW-0479">Metal-binding</keyword>
<evidence type="ECO:0000256" key="3">
    <source>
        <dbReference type="ARBA" id="ARBA00022448"/>
    </source>
</evidence>
<evidence type="ECO:0000256" key="11">
    <source>
        <dbReference type="ARBA" id="ARBA00023065"/>
    </source>
</evidence>
<dbReference type="InterPro" id="IPR011642">
    <property type="entry name" value="Gate_dom"/>
</dbReference>
<keyword evidence="16" id="KW-0460">Magnesium</keyword>
<gene>
    <name evidence="19" type="ORF">SAMN04488528_10229</name>
</gene>
<evidence type="ECO:0000256" key="5">
    <source>
        <dbReference type="ARBA" id="ARBA00022496"/>
    </source>
</evidence>
<dbReference type="OrthoDB" id="9809127at2"/>
<evidence type="ECO:0000256" key="10">
    <source>
        <dbReference type="ARBA" id="ARBA00023004"/>
    </source>
</evidence>
<keyword evidence="9 17" id="KW-1133">Transmembrane helix</keyword>
<dbReference type="Gene3D" id="3.40.50.300">
    <property type="entry name" value="P-loop containing nucleotide triphosphate hydrolases"/>
    <property type="match status" value="1"/>
</dbReference>
<dbReference type="SUPFAM" id="SSF52540">
    <property type="entry name" value="P-loop containing nucleoside triphosphate hydrolases"/>
    <property type="match status" value="1"/>
</dbReference>
<dbReference type="GO" id="GO:0046872">
    <property type="term" value="F:metal ion binding"/>
    <property type="evidence" value="ECO:0007669"/>
    <property type="project" value="UniProtKB-KW"/>
</dbReference>
<dbReference type="Pfam" id="PF02421">
    <property type="entry name" value="FeoB_N"/>
    <property type="match status" value="1"/>
</dbReference>
<feature type="binding site" evidence="15">
    <location>
        <begin position="57"/>
        <end position="60"/>
    </location>
    <ligand>
        <name>GTP</name>
        <dbReference type="ChEBI" id="CHEBI:37565"/>
        <label>1</label>
    </ligand>
</feature>
<evidence type="ECO:0000256" key="17">
    <source>
        <dbReference type="RuleBase" id="RU362098"/>
    </source>
</evidence>
<name>A0A1I0ZJP9_9CLOT</name>
<dbReference type="PRINTS" id="PR00326">
    <property type="entry name" value="GTP1OBG"/>
</dbReference>
<keyword evidence="7 17" id="KW-0812">Transmembrane</keyword>
<feature type="transmembrane region" description="Helical" evidence="17">
    <location>
        <begin position="583"/>
        <end position="606"/>
    </location>
</feature>
<dbReference type="GO" id="GO:0005525">
    <property type="term" value="F:GTP binding"/>
    <property type="evidence" value="ECO:0007669"/>
    <property type="project" value="UniProtKB-KW"/>
</dbReference>
<dbReference type="Pfam" id="PF17910">
    <property type="entry name" value="FeoB_Cyto"/>
    <property type="match status" value="1"/>
</dbReference>
<feature type="transmembrane region" description="Helical" evidence="17">
    <location>
        <begin position="653"/>
        <end position="676"/>
    </location>
</feature>
<protein>
    <recommendedName>
        <fullName evidence="14 17">Ferrous iron transport protein B</fullName>
    </recommendedName>
</protein>
<keyword evidence="6" id="KW-0997">Cell inner membrane</keyword>
<feature type="binding site" evidence="16">
    <location>
        <position position="26"/>
    </location>
    <ligand>
        <name>Mg(2+)</name>
        <dbReference type="ChEBI" id="CHEBI:18420"/>
        <label>2</label>
    </ligand>
</feature>
<feature type="binding site" evidence="16">
    <location>
        <position position="22"/>
    </location>
    <ligand>
        <name>Mg(2+)</name>
        <dbReference type="ChEBI" id="CHEBI:18420"/>
        <label>1</label>
    </ligand>
</feature>
<dbReference type="Gene3D" id="1.10.287.1770">
    <property type="match status" value="1"/>
</dbReference>
<keyword evidence="4" id="KW-1003">Cell membrane</keyword>
<comment type="function">
    <text evidence="1 17">Probable transporter of a GTP-driven Fe(2+) uptake system.</text>
</comment>
<evidence type="ECO:0000256" key="7">
    <source>
        <dbReference type="ARBA" id="ARBA00022692"/>
    </source>
</evidence>
<evidence type="ECO:0000256" key="13">
    <source>
        <dbReference type="ARBA" id="ARBA00023136"/>
    </source>
</evidence>
<evidence type="ECO:0000256" key="6">
    <source>
        <dbReference type="ARBA" id="ARBA00022519"/>
    </source>
</evidence>
<dbReference type="GO" id="GO:0015093">
    <property type="term" value="F:ferrous iron transmembrane transporter activity"/>
    <property type="evidence" value="ECO:0007669"/>
    <property type="project" value="UniProtKB-UniRule"/>
</dbReference>
<dbReference type="InterPro" id="IPR011640">
    <property type="entry name" value="Fe2_transport_prot_B_C"/>
</dbReference>
<accession>A0A1I0ZJP9</accession>
<dbReference type="RefSeq" id="WP_090042020.1">
    <property type="nucleotide sequence ID" value="NZ_FOKI01000022.1"/>
</dbReference>
<feature type="binding site" evidence="15">
    <location>
        <begin position="146"/>
        <end position="148"/>
    </location>
    <ligand>
        <name>GTP</name>
        <dbReference type="ChEBI" id="CHEBI:37565"/>
        <label>1</label>
    </ligand>
</feature>
<evidence type="ECO:0000256" key="9">
    <source>
        <dbReference type="ARBA" id="ARBA00022989"/>
    </source>
</evidence>
<evidence type="ECO:0000259" key="18">
    <source>
        <dbReference type="PROSITE" id="PS51711"/>
    </source>
</evidence>
<evidence type="ECO:0000313" key="19">
    <source>
        <dbReference type="EMBL" id="SFB25677.1"/>
    </source>
</evidence>
<evidence type="ECO:0000313" key="20">
    <source>
        <dbReference type="Proteomes" id="UP000198619"/>
    </source>
</evidence>
<organism evidence="19 20">
    <name type="scientific">Clostridium frigidicarnis</name>
    <dbReference type="NCBI Taxonomy" id="84698"/>
    <lineage>
        <taxon>Bacteria</taxon>
        <taxon>Bacillati</taxon>
        <taxon>Bacillota</taxon>
        <taxon>Clostridia</taxon>
        <taxon>Eubacteriales</taxon>
        <taxon>Clostridiaceae</taxon>
        <taxon>Clostridium</taxon>
    </lineage>
</organism>
<evidence type="ECO:0000256" key="8">
    <source>
        <dbReference type="ARBA" id="ARBA00022741"/>
    </source>
</evidence>
<dbReference type="FunFam" id="3.40.50.300:FF:000426">
    <property type="entry name" value="Ferrous iron transport protein B"/>
    <property type="match status" value="1"/>
</dbReference>
<keyword evidence="12 15" id="KW-0342">GTP-binding</keyword>
<evidence type="ECO:0000256" key="15">
    <source>
        <dbReference type="PIRSR" id="PIRSR603373-1"/>
    </source>
</evidence>
<dbReference type="InterPro" id="IPR006073">
    <property type="entry name" value="GTP-bd"/>
</dbReference>
<dbReference type="InterPro" id="IPR027417">
    <property type="entry name" value="P-loop_NTPase"/>
</dbReference>
<dbReference type="NCBIfam" id="TIGR00231">
    <property type="entry name" value="small_GTP"/>
    <property type="match status" value="1"/>
</dbReference>
<feature type="binding site" evidence="16">
    <location>
        <position position="23"/>
    </location>
    <ligand>
        <name>Mg(2+)</name>
        <dbReference type="ChEBI" id="CHEBI:18420"/>
        <label>2</label>
    </ligand>
</feature>
<proteinExistence type="inferred from homology"/>
<dbReference type="STRING" id="84698.SAMN04488528_10229"/>
<keyword evidence="20" id="KW-1185">Reference proteome</keyword>
<feature type="domain" description="FeoB-type G" evidence="18">
    <location>
        <begin position="4"/>
        <end position="166"/>
    </location>
</feature>
<sequence>MNKNLVIALAGNPNCGKTTIFNALTGSKQHVGNWPGVTVEKKEGKLKAGGKEITVVDLPGTYSLGAYSEDEVVARNFILKDNPDVVINVIDSSNIERNLYLTMQILETGANVVLALNMMDEAKNKNIEINTKKLAQLLNIPVITTVATKGQGMEELIDEAIRLGDKKQVKSFNINYGDDIEREVDILEETLAQSCASLEYPPKWTAIKLLENDEYIKKLMEEYNQDKSVNNKIEKSINNLTDIIGYEPDTFIIDKRYELISEIIQKSVKKQVVRKESTSDKIDKVVTHKWFGIPIFAIIMFLIYQVTMTFGNEFLGGYVGDAFTALGEWVEPLLETIGTSELLTSFIVDGLIGGLGAVMVFVPMLFVMYILISILEDTGYMARAAYVMDKFMNYIGLHGKTAVSLIISSGCNVAGIMSTRTLDSKKDRMIAILINPFVSCGARLPVYALFAGAFFEGRRIGIFDASGIVVFSLYVLGIVVAILMGKFFSKRVFKGEESYFIMELPPYRIPTVKSIIIHMWEKSEAFLKKAGTIILGTVVVVWVLSNLPGGVEPGSSESLIGIIGSSIAPIFTWAGFDNWQSSVALITGLGAKEAVVGTLATVYGVAEGPDLTGAIQQIFTPLSALSFMVMTLLYCPCAATIGAIRRETNSRKWAAITVGYTCLIGWGAAVIVYQVGRLMGFN</sequence>
<dbReference type="AlphaFoldDB" id="A0A1I0ZJP9"/>
<feature type="binding site" evidence="15">
    <location>
        <begin position="11"/>
        <end position="18"/>
    </location>
    <ligand>
        <name>GTP</name>
        <dbReference type="ChEBI" id="CHEBI:37565"/>
        <label>1</label>
    </ligand>
</feature>
<feature type="transmembrane region" description="Helical" evidence="17">
    <location>
        <begin position="559"/>
        <end position="576"/>
    </location>
</feature>
<dbReference type="InterPro" id="IPR041069">
    <property type="entry name" value="FeoB_Cyto"/>
</dbReference>
<keyword evidence="5 17" id="KW-0410">Iron transport</keyword>
<dbReference type="CDD" id="cd01879">
    <property type="entry name" value="FeoB"/>
    <property type="match status" value="1"/>
</dbReference>
<feature type="transmembrane region" description="Helical" evidence="17">
    <location>
        <begin position="526"/>
        <end position="547"/>
    </location>
</feature>
<feature type="transmembrane region" description="Helical" evidence="17">
    <location>
        <begin position="430"/>
        <end position="454"/>
    </location>
</feature>
<feature type="binding site" evidence="16">
    <location>
        <position position="25"/>
    </location>
    <ligand>
        <name>Mg(2+)</name>
        <dbReference type="ChEBI" id="CHEBI:18420"/>
        <label>2</label>
    </ligand>
</feature>
<dbReference type="PANTHER" id="PTHR43185:SF1">
    <property type="entry name" value="FE(2+) TRANSPORTER FEOB"/>
    <property type="match status" value="1"/>
</dbReference>
<feature type="binding site" evidence="15">
    <location>
        <begin position="36"/>
        <end position="40"/>
    </location>
    <ligand>
        <name>GTP</name>
        <dbReference type="ChEBI" id="CHEBI:37565"/>
        <label>1</label>
    </ligand>
</feature>
<feature type="transmembrane region" description="Helical" evidence="17">
    <location>
        <begin position="351"/>
        <end position="375"/>
    </location>
</feature>
<dbReference type="NCBIfam" id="TIGR00437">
    <property type="entry name" value="feoB"/>
    <property type="match status" value="1"/>
</dbReference>
<dbReference type="InterPro" id="IPR050860">
    <property type="entry name" value="FeoB_GTPase"/>
</dbReference>
<dbReference type="InterPro" id="IPR003373">
    <property type="entry name" value="Fe2_transport_prot-B"/>
</dbReference>
<reference evidence="19 20" key="1">
    <citation type="submission" date="2016-10" db="EMBL/GenBank/DDBJ databases">
        <authorList>
            <person name="de Groot N.N."/>
        </authorList>
    </citation>
    <scope>NUCLEOTIDE SEQUENCE [LARGE SCALE GENOMIC DNA]</scope>
    <source>
        <strain evidence="19 20">DSM 12271</strain>
    </source>
</reference>
<keyword evidence="13 17" id="KW-0472">Membrane</keyword>
<dbReference type="GO" id="GO:0005886">
    <property type="term" value="C:plasma membrane"/>
    <property type="evidence" value="ECO:0007669"/>
    <property type="project" value="UniProtKB-SubCell"/>
</dbReference>
<dbReference type="Pfam" id="PF07664">
    <property type="entry name" value="FeoB_C"/>
    <property type="match status" value="1"/>
</dbReference>
<keyword evidence="3 17" id="KW-0813">Transport</keyword>
<comment type="similarity">
    <text evidence="17">Belongs to the TRAFAC class TrmE-Era-EngA-EngB-Septin-like GTPase superfamily. FeoB GTPase (TC 9.A.8) family.</text>
</comment>